<feature type="domain" description="Secretion system C-terminal sorting" evidence="3">
    <location>
        <begin position="431"/>
        <end position="501"/>
    </location>
</feature>
<gene>
    <name evidence="4" type="ORF">H4K34_00430</name>
</gene>
<proteinExistence type="predicted"/>
<dbReference type="Proteomes" id="UP000516305">
    <property type="component" value="Chromosome"/>
</dbReference>
<protein>
    <submittedName>
        <fullName evidence="4">T9SS type A sorting domain-containing protein</fullName>
    </submittedName>
</protein>
<dbReference type="Pfam" id="PF18962">
    <property type="entry name" value="Por_Secre_tail"/>
    <property type="match status" value="1"/>
</dbReference>
<dbReference type="KEGG" id="chyd:H4K34_00430"/>
<keyword evidence="1 2" id="KW-0732">Signal</keyword>
<dbReference type="EMBL" id="CP060139">
    <property type="protein sequence ID" value="QNR24336.1"/>
    <property type="molecule type" value="Genomic_DNA"/>
</dbReference>
<evidence type="ECO:0000313" key="5">
    <source>
        <dbReference type="Proteomes" id="UP000516305"/>
    </source>
</evidence>
<accession>A0A7H0VF38</accession>
<name>A0A7H0VF38_9FLAO</name>
<evidence type="ECO:0000256" key="2">
    <source>
        <dbReference type="SAM" id="SignalP"/>
    </source>
</evidence>
<dbReference type="InterPro" id="IPR026444">
    <property type="entry name" value="Secre_tail"/>
</dbReference>
<reference evidence="4 5" key="1">
    <citation type="submission" date="2020-08" db="EMBL/GenBank/DDBJ databases">
        <title>Croceimicrobium hydrocarbonivorans gen. nov., sp. nov., a novel marine bacterium isolated from a bacterial consortium that degrades polyethylene terephthalate.</title>
        <authorList>
            <person name="Liu R."/>
        </authorList>
    </citation>
    <scope>NUCLEOTIDE SEQUENCE [LARGE SCALE GENOMIC DNA]</scope>
    <source>
        <strain evidence="4 5">A20-9</strain>
    </source>
</reference>
<dbReference type="RefSeq" id="WP_210758863.1">
    <property type="nucleotide sequence ID" value="NZ_CP060139.1"/>
</dbReference>
<organism evidence="4 5">
    <name type="scientific">Croceimicrobium hydrocarbonivorans</name>
    <dbReference type="NCBI Taxonomy" id="2761580"/>
    <lineage>
        <taxon>Bacteria</taxon>
        <taxon>Pseudomonadati</taxon>
        <taxon>Bacteroidota</taxon>
        <taxon>Flavobacteriia</taxon>
        <taxon>Flavobacteriales</taxon>
        <taxon>Owenweeksiaceae</taxon>
        <taxon>Croceimicrobium</taxon>
    </lineage>
</organism>
<dbReference type="NCBIfam" id="TIGR04183">
    <property type="entry name" value="Por_Secre_tail"/>
    <property type="match status" value="1"/>
</dbReference>
<feature type="signal peptide" evidence="2">
    <location>
        <begin position="1"/>
        <end position="19"/>
    </location>
</feature>
<dbReference type="AlphaFoldDB" id="A0A7H0VF38"/>
<evidence type="ECO:0000313" key="4">
    <source>
        <dbReference type="EMBL" id="QNR24336.1"/>
    </source>
</evidence>
<feature type="chain" id="PRO_5028890723" evidence="2">
    <location>
        <begin position="20"/>
        <end position="503"/>
    </location>
</feature>
<evidence type="ECO:0000259" key="3">
    <source>
        <dbReference type="Pfam" id="PF18962"/>
    </source>
</evidence>
<evidence type="ECO:0000256" key="1">
    <source>
        <dbReference type="ARBA" id="ARBA00022729"/>
    </source>
</evidence>
<sequence length="503" mass="57167">MKGCFLFIYIFLIGFSAQAQWTITASDTYTGSQNSAVFTVHNSGDTLLQVGTVITVRPSGVFYPVLSEYEISSGSKIDSVPLQGSGAASVPVGCSWTNDGYYAVSRDSTSQFIGYQNALSKHLEFRRSFDHQGLWSTSGSFLVPNFYGKDIFVNSLGAFWLYNPIRNELNALATLNGDTIMTLDSADMAFKMGVDSTYELLSVYLEGPHWRKSDTSVVYLDFGRRDSFGTFIEFQSKYALFLIDSLKPISSFRDWGIEPNIDYEDFTLIESKVHFNSNNTLDRTIYKRDLLTGNIVDSLKVDSLTYNPDTLQYNPDHYNRFYSRGRFSVYEEEYDYVDTVSGSRTEGFVMLVQKIRLYEDDQMIYERVITDSAKSGFLDTRFLDLIPLPDGGVILNLRVNFDGKRGRIVYIDPQGNHYLHSESVIQPVVDIYPTMVEHKLNVACRSQKYQVLIYGLDGKEVGEYNIETKTDSYQIDLPQLNSGVYYVLISFGENRALRKIVKR</sequence>
<keyword evidence="5" id="KW-1185">Reference proteome</keyword>